<dbReference type="RefSeq" id="WP_338391744.1">
    <property type="nucleotide sequence ID" value="NZ_AP025314.1"/>
</dbReference>
<dbReference type="GO" id="GO:0008193">
    <property type="term" value="F:tRNA guanylyltransferase activity"/>
    <property type="evidence" value="ECO:0007669"/>
    <property type="project" value="UniProtKB-EC"/>
</dbReference>
<dbReference type="InterPro" id="IPR007537">
    <property type="entry name" value="tRNAHis_GuaTrfase_Thg1"/>
</dbReference>
<evidence type="ECO:0000256" key="4">
    <source>
        <dbReference type="ARBA" id="ARBA00022679"/>
    </source>
</evidence>
<dbReference type="Proteomes" id="UP001348817">
    <property type="component" value="Chromosome"/>
</dbReference>
<dbReference type="AlphaFoldDB" id="A0AAU9CT36"/>
<dbReference type="GO" id="GO:0006400">
    <property type="term" value="P:tRNA modification"/>
    <property type="evidence" value="ECO:0007669"/>
    <property type="project" value="InterPro"/>
</dbReference>
<dbReference type="GO" id="GO:0000287">
    <property type="term" value="F:magnesium ion binding"/>
    <property type="evidence" value="ECO:0007669"/>
    <property type="project" value="InterPro"/>
</dbReference>
<organism evidence="13 14">
    <name type="scientific">Fulvitalea axinellae</name>
    <dbReference type="NCBI Taxonomy" id="1182444"/>
    <lineage>
        <taxon>Bacteria</taxon>
        <taxon>Pseudomonadati</taxon>
        <taxon>Bacteroidota</taxon>
        <taxon>Cytophagia</taxon>
        <taxon>Cytophagales</taxon>
        <taxon>Persicobacteraceae</taxon>
        <taxon>Fulvitalea</taxon>
    </lineage>
</organism>
<evidence type="ECO:0000256" key="3">
    <source>
        <dbReference type="ARBA" id="ARBA00012511"/>
    </source>
</evidence>
<keyword evidence="8" id="KW-0547">Nucleotide-binding</keyword>
<evidence type="ECO:0000256" key="9">
    <source>
        <dbReference type="ARBA" id="ARBA00022842"/>
    </source>
</evidence>
<dbReference type="EC" id="2.7.7.79" evidence="3"/>
<evidence type="ECO:0000256" key="2">
    <source>
        <dbReference type="ARBA" id="ARBA00010113"/>
    </source>
</evidence>
<evidence type="ECO:0000256" key="6">
    <source>
        <dbReference type="ARBA" id="ARBA00022695"/>
    </source>
</evidence>
<keyword evidence="4" id="KW-0808">Transferase</keyword>
<keyword evidence="10" id="KW-0342">GTP-binding</keyword>
<dbReference type="PANTHER" id="PTHR12729">
    <property type="entry name" value="TRNA(HIS) GUANYLYLTRANSFERASE-RELATED"/>
    <property type="match status" value="1"/>
</dbReference>
<dbReference type="Pfam" id="PF04446">
    <property type="entry name" value="Thg1"/>
    <property type="match status" value="1"/>
</dbReference>
<sequence length="252" mass="29291">MRFDELDSKLRVYETAYDFSVPPNIYLVARIDGRSFTRLTKEKHPFDRPFDERFRDMMVETTKHLMQCGFKIVYGYTESDEISLLFDFHEDAFSRKPRKYNSILAGEASAKFSLLLGDIGAFDCRISQLPRPEDVINYFRWRHEDAHRNSLNAHCYWMLREQGKSSAEATKAISGKSVAFKNQLLFENGVNFNNIPAWQKRGVGLYWTNSEKTGWNPVKQEETVTTRKTIAVDLDLPMGAQYNRFVASLVNK</sequence>
<gene>
    <name evidence="13" type="ORF">FUAX_26040</name>
</gene>
<comment type="similarity">
    <text evidence="2">Belongs to the tRNA(His) guanylyltransferase family.</text>
</comment>
<evidence type="ECO:0000256" key="1">
    <source>
        <dbReference type="ARBA" id="ARBA00001946"/>
    </source>
</evidence>
<evidence type="ECO:0000256" key="5">
    <source>
        <dbReference type="ARBA" id="ARBA00022694"/>
    </source>
</evidence>
<evidence type="ECO:0000256" key="7">
    <source>
        <dbReference type="ARBA" id="ARBA00022723"/>
    </source>
</evidence>
<dbReference type="InterPro" id="IPR024956">
    <property type="entry name" value="tRNAHis_GuaTrfase_cat"/>
</dbReference>
<dbReference type="KEGG" id="fax:FUAX_26040"/>
<dbReference type="Pfam" id="PF14413">
    <property type="entry name" value="Thg1C"/>
    <property type="match status" value="1"/>
</dbReference>
<evidence type="ECO:0000313" key="13">
    <source>
        <dbReference type="EMBL" id="BDD10172.1"/>
    </source>
</evidence>
<name>A0AAU9CT36_9BACT</name>
<dbReference type="InterPro" id="IPR025845">
    <property type="entry name" value="Thg1_C_dom"/>
</dbReference>
<dbReference type="PANTHER" id="PTHR12729:SF6">
    <property type="entry name" value="TRNA(HIS) GUANYLYLTRANSFERASE-RELATED"/>
    <property type="match status" value="1"/>
</dbReference>
<feature type="domain" description="Thg1 C-terminal" evidence="12">
    <location>
        <begin position="135"/>
        <end position="226"/>
    </location>
</feature>
<keyword evidence="9" id="KW-0460">Magnesium</keyword>
<evidence type="ECO:0000259" key="11">
    <source>
        <dbReference type="Pfam" id="PF04446"/>
    </source>
</evidence>
<dbReference type="GO" id="GO:0005525">
    <property type="term" value="F:GTP binding"/>
    <property type="evidence" value="ECO:0007669"/>
    <property type="project" value="UniProtKB-KW"/>
</dbReference>
<evidence type="ECO:0000256" key="10">
    <source>
        <dbReference type="ARBA" id="ARBA00023134"/>
    </source>
</evidence>
<proteinExistence type="inferred from homology"/>
<accession>A0AAU9CT36</accession>
<dbReference type="Gene3D" id="3.30.70.3000">
    <property type="match status" value="1"/>
</dbReference>
<feature type="domain" description="tRNAHis guanylyltransferase catalytic" evidence="11">
    <location>
        <begin position="9"/>
        <end position="130"/>
    </location>
</feature>
<evidence type="ECO:0000256" key="8">
    <source>
        <dbReference type="ARBA" id="ARBA00022741"/>
    </source>
</evidence>
<keyword evidence="14" id="KW-1185">Reference proteome</keyword>
<dbReference type="InterPro" id="IPR038469">
    <property type="entry name" value="tRNAHis_GuaTrfase_Thg1_sf"/>
</dbReference>
<keyword evidence="7" id="KW-0479">Metal-binding</keyword>
<keyword evidence="6 13" id="KW-0548">Nucleotidyltransferase</keyword>
<evidence type="ECO:0000259" key="12">
    <source>
        <dbReference type="Pfam" id="PF14413"/>
    </source>
</evidence>
<protein>
    <recommendedName>
        <fullName evidence="3">tRNA(His) guanylyltransferase</fullName>
        <ecNumber evidence="3">2.7.7.79</ecNumber>
    </recommendedName>
</protein>
<comment type="cofactor">
    <cofactor evidence="1">
        <name>Mg(2+)</name>
        <dbReference type="ChEBI" id="CHEBI:18420"/>
    </cofactor>
</comment>
<reference evidence="13 14" key="1">
    <citation type="submission" date="2021-12" db="EMBL/GenBank/DDBJ databases">
        <title>Genome sequencing of bacteria with rrn-lacking chromosome and rrn-plasmid.</title>
        <authorList>
            <person name="Anda M."/>
            <person name="Iwasaki W."/>
        </authorList>
    </citation>
    <scope>NUCLEOTIDE SEQUENCE [LARGE SCALE GENOMIC DNA]</scope>
    <source>
        <strain evidence="13 14">DSM 100852</strain>
    </source>
</reference>
<dbReference type="EMBL" id="AP025314">
    <property type="protein sequence ID" value="BDD10172.1"/>
    <property type="molecule type" value="Genomic_DNA"/>
</dbReference>
<evidence type="ECO:0000313" key="14">
    <source>
        <dbReference type="Proteomes" id="UP001348817"/>
    </source>
</evidence>
<keyword evidence="5" id="KW-0819">tRNA processing</keyword>